<dbReference type="GO" id="GO:0005615">
    <property type="term" value="C:extracellular space"/>
    <property type="evidence" value="ECO:0007669"/>
    <property type="project" value="UniProtKB-KW"/>
</dbReference>
<dbReference type="InterPro" id="IPR001811">
    <property type="entry name" value="Chemokine_IL8-like_dom"/>
</dbReference>
<dbReference type="SUPFAM" id="SSF54117">
    <property type="entry name" value="Interleukin 8-like chemokines"/>
    <property type="match status" value="1"/>
</dbReference>
<dbReference type="EMBL" id="VZRX01009794">
    <property type="protein sequence ID" value="NWX30620.1"/>
    <property type="molecule type" value="Genomic_DNA"/>
</dbReference>
<dbReference type="Pfam" id="PF00048">
    <property type="entry name" value="IL8"/>
    <property type="match status" value="1"/>
</dbReference>
<reference evidence="7 8" key="1">
    <citation type="submission" date="2019-09" db="EMBL/GenBank/DDBJ databases">
        <title>Bird 10,000 Genomes (B10K) Project - Family phase.</title>
        <authorList>
            <person name="Zhang G."/>
        </authorList>
    </citation>
    <scope>NUCLEOTIDE SEQUENCE [LARGE SCALE GENOMIC DNA]</scope>
    <source>
        <strain evidence="7">B10K-DU-029-75</strain>
    </source>
</reference>
<proteinExistence type="predicted"/>
<evidence type="ECO:0000256" key="1">
    <source>
        <dbReference type="ARBA" id="ARBA00004613"/>
    </source>
</evidence>
<dbReference type="Gene3D" id="2.40.50.40">
    <property type="match status" value="1"/>
</dbReference>
<evidence type="ECO:0000256" key="3">
    <source>
        <dbReference type="ARBA" id="ARBA00022525"/>
    </source>
</evidence>
<feature type="non-terminal residue" evidence="7">
    <location>
        <position position="1"/>
    </location>
</feature>
<dbReference type="InterPro" id="IPR036048">
    <property type="entry name" value="Interleukin_8-like_sf"/>
</dbReference>
<feature type="non-terminal residue" evidence="7">
    <location>
        <position position="92"/>
    </location>
</feature>
<evidence type="ECO:0000313" key="8">
    <source>
        <dbReference type="Proteomes" id="UP000579558"/>
    </source>
</evidence>
<gene>
    <name evidence="7" type="primary">Ccl13</name>
    <name evidence="7" type="ORF">NOTCIN_R14574</name>
</gene>
<dbReference type="GO" id="GO:0008009">
    <property type="term" value="F:chemokine activity"/>
    <property type="evidence" value="ECO:0007669"/>
    <property type="project" value="InterPro"/>
</dbReference>
<feature type="signal peptide" evidence="5">
    <location>
        <begin position="1"/>
        <end position="19"/>
    </location>
</feature>
<feature type="domain" description="Chemokine interleukin-8-like" evidence="6">
    <location>
        <begin position="25"/>
        <end position="84"/>
    </location>
</feature>
<dbReference type="AlphaFoldDB" id="A0A7K6V848"/>
<evidence type="ECO:0000256" key="4">
    <source>
        <dbReference type="ARBA" id="ARBA00022729"/>
    </source>
</evidence>
<keyword evidence="8" id="KW-1185">Reference proteome</keyword>
<dbReference type="PANTHER" id="PTHR12015">
    <property type="entry name" value="SMALL INDUCIBLE CYTOKINE A"/>
    <property type="match status" value="1"/>
</dbReference>
<comment type="subcellular location">
    <subcellularLocation>
        <location evidence="1">Secreted</location>
    </subcellularLocation>
</comment>
<evidence type="ECO:0000259" key="6">
    <source>
        <dbReference type="SMART" id="SM00199"/>
    </source>
</evidence>
<feature type="chain" id="PRO_5029520946" evidence="5">
    <location>
        <begin position="20"/>
        <end position="92"/>
    </location>
</feature>
<sequence length="92" mass="10584">MKISLALLLLAAACTGSQGMTFRSRVICCSKEDFSHQRIPEFKIQDYRNTSSSCTHKAVLVKLPKRTVCVDPEERWFQDYLKRQKKPNSTSM</sequence>
<accession>A0A7K6V848</accession>
<dbReference type="PANTHER" id="PTHR12015:SF183">
    <property type="entry name" value="C-C MOTIF CHEMOKINE 3"/>
    <property type="match status" value="1"/>
</dbReference>
<evidence type="ECO:0000313" key="7">
    <source>
        <dbReference type="EMBL" id="NWX30620.1"/>
    </source>
</evidence>
<organism evidence="7 8">
    <name type="scientific">Notiomystis cincta</name>
    <dbReference type="NCBI Taxonomy" id="366454"/>
    <lineage>
        <taxon>Eukaryota</taxon>
        <taxon>Metazoa</taxon>
        <taxon>Chordata</taxon>
        <taxon>Craniata</taxon>
        <taxon>Vertebrata</taxon>
        <taxon>Euteleostomi</taxon>
        <taxon>Archelosauria</taxon>
        <taxon>Archosauria</taxon>
        <taxon>Dinosauria</taxon>
        <taxon>Saurischia</taxon>
        <taxon>Theropoda</taxon>
        <taxon>Coelurosauria</taxon>
        <taxon>Aves</taxon>
        <taxon>Neognathae</taxon>
        <taxon>Neoaves</taxon>
        <taxon>Telluraves</taxon>
        <taxon>Australaves</taxon>
        <taxon>Passeriformes</taxon>
        <taxon>Notiomystidae</taxon>
        <taxon>Notiomystis</taxon>
    </lineage>
</organism>
<dbReference type="SMART" id="SM00199">
    <property type="entry name" value="SCY"/>
    <property type="match status" value="1"/>
</dbReference>
<comment type="caution">
    <text evidence="7">The sequence shown here is derived from an EMBL/GenBank/DDBJ whole genome shotgun (WGS) entry which is preliminary data.</text>
</comment>
<keyword evidence="4 5" id="KW-0732">Signal</keyword>
<dbReference type="OrthoDB" id="9834099at2759"/>
<evidence type="ECO:0000256" key="5">
    <source>
        <dbReference type="SAM" id="SignalP"/>
    </source>
</evidence>
<name>A0A7K6V848_9PASS</name>
<keyword evidence="2" id="KW-0202">Cytokine</keyword>
<dbReference type="Proteomes" id="UP000579558">
    <property type="component" value="Unassembled WGS sequence"/>
</dbReference>
<protein>
    <submittedName>
        <fullName evidence="7">CCL13 protein</fullName>
    </submittedName>
</protein>
<dbReference type="InterPro" id="IPR039809">
    <property type="entry name" value="Chemokine_b/g/d"/>
</dbReference>
<keyword evidence="3" id="KW-0964">Secreted</keyword>
<dbReference type="GO" id="GO:0006955">
    <property type="term" value="P:immune response"/>
    <property type="evidence" value="ECO:0007669"/>
    <property type="project" value="InterPro"/>
</dbReference>
<evidence type="ECO:0000256" key="2">
    <source>
        <dbReference type="ARBA" id="ARBA00022514"/>
    </source>
</evidence>